<dbReference type="GO" id="GO:0005634">
    <property type="term" value="C:nucleus"/>
    <property type="evidence" value="ECO:0007669"/>
    <property type="project" value="TreeGrafter"/>
</dbReference>
<feature type="region of interest" description="Disordered" evidence="4">
    <location>
        <begin position="408"/>
        <end position="447"/>
    </location>
</feature>
<evidence type="ECO:0000256" key="4">
    <source>
        <dbReference type="SAM" id="MobiDB-lite"/>
    </source>
</evidence>
<dbReference type="PROSITE" id="PS50102">
    <property type="entry name" value="RRM"/>
    <property type="match status" value="1"/>
</dbReference>
<reference evidence="6" key="1">
    <citation type="submission" date="2023-06" db="EMBL/GenBank/DDBJ databases">
        <title>Genome-scale phylogeny and comparative genomics of the fungal order Sordariales.</title>
        <authorList>
            <consortium name="Lawrence Berkeley National Laboratory"/>
            <person name="Hensen N."/>
            <person name="Bonometti L."/>
            <person name="Westerberg I."/>
            <person name="Brannstrom I.O."/>
            <person name="Guillou S."/>
            <person name="Cros-Aarteil S."/>
            <person name="Calhoun S."/>
            <person name="Haridas S."/>
            <person name="Kuo A."/>
            <person name="Mondo S."/>
            <person name="Pangilinan J."/>
            <person name="Riley R."/>
            <person name="LaButti K."/>
            <person name="Andreopoulos B."/>
            <person name="Lipzen A."/>
            <person name="Chen C."/>
            <person name="Yanf M."/>
            <person name="Daum C."/>
            <person name="Ng V."/>
            <person name="Clum A."/>
            <person name="Steindorff A."/>
            <person name="Ohm R."/>
            <person name="Martin F."/>
            <person name="Silar P."/>
            <person name="Natvig D."/>
            <person name="Lalanne C."/>
            <person name="Gautier V."/>
            <person name="Ament-velasquez S.L."/>
            <person name="Kruys A."/>
            <person name="Hutchinson M.I."/>
            <person name="Powell A.J."/>
            <person name="Barry K."/>
            <person name="Miller A.N."/>
            <person name="Grigoriev I.V."/>
            <person name="Debuchy R."/>
            <person name="Gladieux P."/>
            <person name="Thoren M.H."/>
            <person name="Johannesson H."/>
        </authorList>
    </citation>
    <scope>NUCLEOTIDE SEQUENCE</scope>
    <source>
        <strain evidence="6">SMH3391-2</strain>
    </source>
</reference>
<feature type="region of interest" description="Disordered" evidence="4">
    <location>
        <begin position="81"/>
        <end position="178"/>
    </location>
</feature>
<feature type="compositionally biased region" description="Polar residues" evidence="4">
    <location>
        <begin position="424"/>
        <end position="433"/>
    </location>
</feature>
<feature type="region of interest" description="Disordered" evidence="4">
    <location>
        <begin position="731"/>
        <end position="779"/>
    </location>
</feature>
<feature type="compositionally biased region" description="Gly residues" evidence="4">
    <location>
        <begin position="574"/>
        <end position="587"/>
    </location>
</feature>
<evidence type="ECO:0000313" key="7">
    <source>
        <dbReference type="Proteomes" id="UP001174934"/>
    </source>
</evidence>
<proteinExistence type="predicted"/>
<dbReference type="FunFam" id="1.20.1390.10:FF:000007">
    <property type="entry name" value="CCCH zinc finger and RRM domain protein"/>
    <property type="match status" value="1"/>
</dbReference>
<dbReference type="Pfam" id="PF00076">
    <property type="entry name" value="RRM_1"/>
    <property type="match status" value="1"/>
</dbReference>
<dbReference type="CDD" id="cd12257">
    <property type="entry name" value="RRM1_RBM26_like"/>
    <property type="match status" value="1"/>
</dbReference>
<protein>
    <recommendedName>
        <fullName evidence="5">RRM domain-containing protein</fullName>
    </recommendedName>
</protein>
<evidence type="ECO:0000313" key="6">
    <source>
        <dbReference type="EMBL" id="KAK0637218.1"/>
    </source>
</evidence>
<feature type="compositionally biased region" description="Low complexity" evidence="4">
    <location>
        <begin position="135"/>
        <end position="147"/>
    </location>
</feature>
<dbReference type="InterPro" id="IPR000504">
    <property type="entry name" value="RRM_dom"/>
</dbReference>
<keyword evidence="1" id="KW-0507">mRNA processing</keyword>
<feature type="compositionally biased region" description="Low complexity" evidence="4">
    <location>
        <begin position="564"/>
        <end position="573"/>
    </location>
</feature>
<name>A0AA39XND3_9PEZI</name>
<evidence type="ECO:0000256" key="3">
    <source>
        <dbReference type="PROSITE-ProRule" id="PRU00176"/>
    </source>
</evidence>
<dbReference type="InterPro" id="IPR036483">
    <property type="entry name" value="PWI_dom_sf"/>
</dbReference>
<dbReference type="PANTHER" id="PTHR14398:SF0">
    <property type="entry name" value="ZINC FINGER PROTEIN SWM"/>
    <property type="match status" value="1"/>
</dbReference>
<accession>A0AA39XND3</accession>
<dbReference type="InterPro" id="IPR002483">
    <property type="entry name" value="PWI_dom"/>
</dbReference>
<feature type="region of interest" description="Disordered" evidence="4">
    <location>
        <begin position="296"/>
        <end position="324"/>
    </location>
</feature>
<feature type="compositionally biased region" description="Polar residues" evidence="4">
    <location>
        <begin position="509"/>
        <end position="518"/>
    </location>
</feature>
<evidence type="ECO:0000256" key="1">
    <source>
        <dbReference type="ARBA" id="ARBA00022664"/>
    </source>
</evidence>
<evidence type="ECO:0000256" key="2">
    <source>
        <dbReference type="ARBA" id="ARBA00022884"/>
    </source>
</evidence>
<dbReference type="GO" id="GO:0006397">
    <property type="term" value="P:mRNA processing"/>
    <property type="evidence" value="ECO:0007669"/>
    <property type="project" value="UniProtKB-KW"/>
</dbReference>
<dbReference type="Gene3D" id="3.30.70.330">
    <property type="match status" value="1"/>
</dbReference>
<dbReference type="EMBL" id="JAULSR010000001">
    <property type="protein sequence ID" value="KAK0637218.1"/>
    <property type="molecule type" value="Genomic_DNA"/>
</dbReference>
<feature type="compositionally biased region" description="Low complexity" evidence="4">
    <location>
        <begin position="92"/>
        <end position="111"/>
    </location>
</feature>
<evidence type="ECO:0000259" key="5">
    <source>
        <dbReference type="PROSITE" id="PS50102"/>
    </source>
</evidence>
<dbReference type="GO" id="GO:0003723">
    <property type="term" value="F:RNA binding"/>
    <property type="evidence" value="ECO:0007669"/>
    <property type="project" value="UniProtKB-UniRule"/>
</dbReference>
<dbReference type="Pfam" id="PF01480">
    <property type="entry name" value="PWI"/>
    <property type="match status" value="1"/>
</dbReference>
<gene>
    <name evidence="6" type="ORF">B0T17DRAFT_521022</name>
</gene>
<feature type="compositionally biased region" description="Polar residues" evidence="4">
    <location>
        <begin position="734"/>
        <end position="745"/>
    </location>
</feature>
<dbReference type="InterPro" id="IPR035979">
    <property type="entry name" value="RBD_domain_sf"/>
</dbReference>
<dbReference type="InterPro" id="IPR012677">
    <property type="entry name" value="Nucleotide-bd_a/b_plait_sf"/>
</dbReference>
<dbReference type="SUPFAM" id="SSF101233">
    <property type="entry name" value="PWI domain"/>
    <property type="match status" value="1"/>
</dbReference>
<organism evidence="6 7">
    <name type="scientific">Bombardia bombarda</name>
    <dbReference type="NCBI Taxonomy" id="252184"/>
    <lineage>
        <taxon>Eukaryota</taxon>
        <taxon>Fungi</taxon>
        <taxon>Dikarya</taxon>
        <taxon>Ascomycota</taxon>
        <taxon>Pezizomycotina</taxon>
        <taxon>Sordariomycetes</taxon>
        <taxon>Sordariomycetidae</taxon>
        <taxon>Sordariales</taxon>
        <taxon>Lasiosphaeriaceae</taxon>
        <taxon>Bombardia</taxon>
    </lineage>
</organism>
<dbReference type="AlphaFoldDB" id="A0AA39XND3"/>
<comment type="caution">
    <text evidence="6">The sequence shown here is derived from an EMBL/GenBank/DDBJ whole genome shotgun (WGS) entry which is preliminary data.</text>
</comment>
<dbReference type="FunFam" id="3.30.70.330:FF:000647">
    <property type="entry name" value="CCCH zinc finger and RRM domain protein"/>
    <property type="match status" value="1"/>
</dbReference>
<dbReference type="SMART" id="SM00360">
    <property type="entry name" value="RRM"/>
    <property type="match status" value="1"/>
</dbReference>
<sequence length="779" mass="84181">MLFPEEHSAHLKKWIVKRLENTSDADADVLADYVLALLRHDGDMKDVRSLCETEIPDFLKGDSSVFVNDVFDAIARKSYLPGGAPAPPPLAKPQQQQYQQQQQQQVPEQPGFMGAPLSFPPQLLPGGGLSYDDVPSQPTQVPQQPYQNGAASRKRPYSDAADAQKGRDLRFGGGAGGRAFKQPRRGGLLRVMARQLNVLFPPALPGAAALFDPRNPKAMNIMLGLLPTAASTPHAQPRRRARSGAESMFVTPVSPAFRAAQTGGQPQAAAAAAVEEYDPTNALMSGMWNLPPHILQAQQQGGRREHGSQKKRGKAPFSADGPVHDRTKSTIVVENIPEENFSEDQVKEFFSQFGNVVEVSMQPYKRLAIVKFDNWFAAQAAWKSPKVVFDNRFVKVFWYKDEDGSSTLPASMPLGGGGGGRIKQSGSVASMSDANAAAAAAGHPTPPAEIDMEEFLRKQEEAQKIHEEKARKLQEVEKQRQELEKRQQELYAKQQAEKAKLEARLAKKSSNGAIQTSNGEGGDDDGAKLSSKPMSQSEALRAQLAALEAEAKQLGIDPDDMGESSSAWGSSYRGRGGYVPRGRGGYAPRGSRGAFRGRGNNHAAYAAYSLDNRPKKVTLTGVDFTVPEKDETLRQYLFGIGEFTDIQTSPEATDVTFKDRKTAENFFNDLVLNNKEIAGIDGHVEPTWSGGDSKPDTPTGNANIGNLTTIYTAGGFARGGGGAAAGAAKIGDATNNNTMGSTGSISDDKDVSIVLEHANPPPPDNNEMDYDVADDNQWY</sequence>
<dbReference type="InterPro" id="IPR045137">
    <property type="entry name" value="RBM26/27"/>
</dbReference>
<keyword evidence="7" id="KW-1185">Reference proteome</keyword>
<dbReference type="Gene3D" id="1.20.1390.10">
    <property type="entry name" value="PWI domain"/>
    <property type="match status" value="1"/>
</dbReference>
<dbReference type="Proteomes" id="UP001174934">
    <property type="component" value="Unassembled WGS sequence"/>
</dbReference>
<dbReference type="SUPFAM" id="SSF54928">
    <property type="entry name" value="RNA-binding domain, RBD"/>
    <property type="match status" value="1"/>
</dbReference>
<feature type="compositionally biased region" description="Acidic residues" evidence="4">
    <location>
        <begin position="766"/>
        <end position="779"/>
    </location>
</feature>
<feature type="region of interest" description="Disordered" evidence="4">
    <location>
        <begin position="554"/>
        <end position="594"/>
    </location>
</feature>
<dbReference type="CDD" id="cd22249">
    <property type="entry name" value="UDM1_RNF168_RNF169-like"/>
    <property type="match status" value="1"/>
</dbReference>
<feature type="domain" description="RRM" evidence="5">
    <location>
        <begin position="329"/>
        <end position="401"/>
    </location>
</feature>
<dbReference type="PANTHER" id="PTHR14398">
    <property type="entry name" value="RNA RECOGNITION RRM/RNP DOMAIN"/>
    <property type="match status" value="1"/>
</dbReference>
<feature type="region of interest" description="Disordered" evidence="4">
    <location>
        <begin position="502"/>
        <end position="539"/>
    </location>
</feature>
<keyword evidence="2 3" id="KW-0694">RNA-binding</keyword>